<dbReference type="SUPFAM" id="SSF56801">
    <property type="entry name" value="Acetyl-CoA synthetase-like"/>
    <property type="match status" value="1"/>
</dbReference>
<keyword evidence="6" id="KW-1185">Reference proteome</keyword>
<evidence type="ECO:0000313" key="5">
    <source>
        <dbReference type="EMBL" id="VFT88371.1"/>
    </source>
</evidence>
<keyword evidence="2" id="KW-0067">ATP-binding</keyword>
<dbReference type="Pfam" id="PF00501">
    <property type="entry name" value="AMP-binding"/>
    <property type="match status" value="1"/>
</dbReference>
<evidence type="ECO:0000259" key="3">
    <source>
        <dbReference type="Pfam" id="PF00501"/>
    </source>
</evidence>
<reference evidence="5 6" key="1">
    <citation type="submission" date="2019-03" db="EMBL/GenBank/DDBJ databases">
        <authorList>
            <person name="Gaulin E."/>
            <person name="Dumas B."/>
        </authorList>
    </citation>
    <scope>NUCLEOTIDE SEQUENCE [LARGE SCALE GENOMIC DNA]</scope>
    <source>
        <strain evidence="5">CBS 568.67</strain>
    </source>
</reference>
<dbReference type="OrthoDB" id="189102at2759"/>
<dbReference type="InterPro" id="IPR042099">
    <property type="entry name" value="ANL_N_sf"/>
</dbReference>
<reference evidence="4" key="2">
    <citation type="submission" date="2019-06" db="EMBL/GenBank/DDBJ databases">
        <title>Genomics analysis of Aphanomyces spp. identifies a new class of oomycete effector associated with host adaptation.</title>
        <authorList>
            <person name="Gaulin E."/>
        </authorList>
    </citation>
    <scope>NUCLEOTIDE SEQUENCE</scope>
    <source>
        <strain evidence="4">CBS 578.67</strain>
    </source>
</reference>
<dbReference type="GO" id="GO:0005524">
    <property type="term" value="F:ATP binding"/>
    <property type="evidence" value="ECO:0007669"/>
    <property type="project" value="UniProtKB-KW"/>
</dbReference>
<dbReference type="GO" id="GO:0005783">
    <property type="term" value="C:endoplasmic reticulum"/>
    <property type="evidence" value="ECO:0007669"/>
    <property type="project" value="TreeGrafter"/>
</dbReference>
<dbReference type="InterPro" id="IPR020845">
    <property type="entry name" value="AMP-binding_CS"/>
</dbReference>
<proteinExistence type="predicted"/>
<dbReference type="PANTHER" id="PTHR43272:SF33">
    <property type="entry name" value="AMP-BINDING DOMAIN-CONTAINING PROTEIN-RELATED"/>
    <property type="match status" value="1"/>
</dbReference>
<evidence type="ECO:0000313" key="6">
    <source>
        <dbReference type="Proteomes" id="UP000332933"/>
    </source>
</evidence>
<evidence type="ECO:0000256" key="1">
    <source>
        <dbReference type="ARBA" id="ARBA00022741"/>
    </source>
</evidence>
<dbReference type="Gene3D" id="3.40.50.12780">
    <property type="entry name" value="N-terminal domain of ligase-like"/>
    <property type="match status" value="1"/>
</dbReference>
<dbReference type="PROSITE" id="PS00455">
    <property type="entry name" value="AMP_BINDING"/>
    <property type="match status" value="1"/>
</dbReference>
<evidence type="ECO:0000256" key="2">
    <source>
        <dbReference type="ARBA" id="ARBA00022840"/>
    </source>
</evidence>
<dbReference type="GO" id="GO:0004467">
    <property type="term" value="F:long-chain fatty acid-CoA ligase activity"/>
    <property type="evidence" value="ECO:0007669"/>
    <property type="project" value="TreeGrafter"/>
</dbReference>
<dbReference type="InterPro" id="IPR000873">
    <property type="entry name" value="AMP-dep_synth/lig_dom"/>
</dbReference>
<dbReference type="AlphaFoldDB" id="A0A485KT66"/>
<dbReference type="EMBL" id="CAADRA010005309">
    <property type="protein sequence ID" value="VFT88371.1"/>
    <property type="molecule type" value="Genomic_DNA"/>
</dbReference>
<organism evidence="5 6">
    <name type="scientific">Aphanomyces stellatus</name>
    <dbReference type="NCBI Taxonomy" id="120398"/>
    <lineage>
        <taxon>Eukaryota</taxon>
        <taxon>Sar</taxon>
        <taxon>Stramenopiles</taxon>
        <taxon>Oomycota</taxon>
        <taxon>Saprolegniomycetes</taxon>
        <taxon>Saprolegniales</taxon>
        <taxon>Verrucalvaceae</taxon>
        <taxon>Aphanomyces</taxon>
    </lineage>
</organism>
<keyword evidence="1" id="KW-0547">Nucleotide-binding</keyword>
<feature type="domain" description="AMP-dependent synthetase/ligase" evidence="3">
    <location>
        <begin position="90"/>
        <end position="516"/>
    </location>
</feature>
<dbReference type="GO" id="GO:0016020">
    <property type="term" value="C:membrane"/>
    <property type="evidence" value="ECO:0007669"/>
    <property type="project" value="TreeGrafter"/>
</dbReference>
<name>A0A485KT66_9STRA</name>
<sequence length="697" mass="75271">MAAGGAAAAFATLAYCSSANSPIPTQPKNYVTIDASECNPGHGPVHRVGTFPTPSAVSMLHVLQTAVELNGGGRFLGHRPIDADGNALEFVWQSYDQVYQRIQRLAAGLMHKKLVELTADEERPLCLYLKNCPEWVIAHYAVMYCGGFSVPLYDTLGAGSSEFILNQTLAPTVVCRATELATLLALKPSTPTLQHVVLLDLHVVSPEQANAAAALGLELHGMDALEAIGSHYPMIPVMPQGSGIYSLLYTSGTTGQPKGVPISQENLTCAYQGLRERAWGMDTFNGTESAVHLSYMPLAHLYEHLAHAIVLHAHGSIGFYQGNTLQLIDDLALLRPTFFITVPRLLHRIYDKVVGGAKTTGGFKAWLFDFAVQTKLAHLKQDGVRHHRVLDSLVFSKILRRLGLDRCKFVVSASAPLADDVMNFFRIVFTCPFLEAYGQSESVGGGTTTHVADTVAGTVGPPLITTEIKLVSVPEMGYHVSDTQHGSDDEIFVPPMAVRGRGEICFRGPCVFSGYYKAPEKTANVMDADGWLHSGDIGVWTLDGRLKIVDRKSNIFKLSQGEFVSPEKIENVLALSPLVNQAFVHGQSTRSHLVAVVVPDEEALMAVAESLGVSGSWAQVCANKPVVAAVLAELIAWSKASKLCGFETVRAIKLHPMPFSVENGLLTPTFKLKRADAKTILKPALDDLYSPVLALAA</sequence>
<protein>
    <submittedName>
        <fullName evidence="5">Aste57867_11510 protein</fullName>
    </submittedName>
</protein>
<dbReference type="EMBL" id="VJMH01005288">
    <property type="protein sequence ID" value="KAF0697823.1"/>
    <property type="molecule type" value="Genomic_DNA"/>
</dbReference>
<dbReference type="PANTHER" id="PTHR43272">
    <property type="entry name" value="LONG-CHAIN-FATTY-ACID--COA LIGASE"/>
    <property type="match status" value="1"/>
</dbReference>
<evidence type="ECO:0000313" key="4">
    <source>
        <dbReference type="EMBL" id="KAF0697823.1"/>
    </source>
</evidence>
<gene>
    <name evidence="5" type="primary">Aste57867_11510</name>
    <name evidence="4" type="ORF">As57867_011467</name>
    <name evidence="5" type="ORF">ASTE57867_11510</name>
</gene>
<accession>A0A485KT66</accession>
<dbReference type="Proteomes" id="UP000332933">
    <property type="component" value="Unassembled WGS sequence"/>
</dbReference>